<dbReference type="PANTHER" id="PTHR10724:SF10">
    <property type="entry name" value="S1 RNA-BINDING DOMAIN-CONTAINING PROTEIN 1"/>
    <property type="match status" value="1"/>
</dbReference>
<proteinExistence type="predicted"/>
<dbReference type="Pfam" id="PF17674">
    <property type="entry name" value="HHH_9"/>
    <property type="match status" value="1"/>
</dbReference>
<dbReference type="PROSITE" id="PS50126">
    <property type="entry name" value="S1"/>
    <property type="match status" value="1"/>
</dbReference>
<dbReference type="Proteomes" id="UP001158045">
    <property type="component" value="Unassembled WGS sequence"/>
</dbReference>
<evidence type="ECO:0000259" key="1">
    <source>
        <dbReference type="PROSITE" id="PS50126"/>
    </source>
</evidence>
<dbReference type="Gene3D" id="1.10.3500.10">
    <property type="entry name" value="Tex N-terminal region-like"/>
    <property type="match status" value="1"/>
</dbReference>
<dbReference type="InterPro" id="IPR006641">
    <property type="entry name" value="YqgF/RNaseH-like_dom"/>
</dbReference>
<dbReference type="Gene3D" id="1.10.10.650">
    <property type="entry name" value="RuvA domain 2-like"/>
    <property type="match status" value="1"/>
</dbReference>
<feature type="domain" description="S1 motif" evidence="1">
    <location>
        <begin position="691"/>
        <end position="760"/>
    </location>
</feature>
<dbReference type="SMART" id="SM00316">
    <property type="entry name" value="S1"/>
    <property type="match status" value="1"/>
</dbReference>
<gene>
    <name evidence="2" type="ORF">QE109_10685</name>
</gene>
<dbReference type="InterPro" id="IPR023323">
    <property type="entry name" value="Tex-like_dom_sf"/>
</dbReference>
<dbReference type="SUPFAM" id="SSF53098">
    <property type="entry name" value="Ribonuclease H-like"/>
    <property type="match status" value="1"/>
</dbReference>
<dbReference type="Pfam" id="PF12836">
    <property type="entry name" value="HHH_3"/>
    <property type="match status" value="1"/>
</dbReference>
<dbReference type="InterPro" id="IPR050437">
    <property type="entry name" value="Ribos_protein_bS1-like"/>
</dbReference>
<dbReference type="InterPro" id="IPR010994">
    <property type="entry name" value="RuvA_2-like"/>
</dbReference>
<dbReference type="Gene3D" id="3.30.420.140">
    <property type="entry name" value="YqgF/RNase H-like domain"/>
    <property type="match status" value="1"/>
</dbReference>
<dbReference type="SUPFAM" id="SSF47781">
    <property type="entry name" value="RuvA domain 2-like"/>
    <property type="match status" value="2"/>
</dbReference>
<dbReference type="RefSeq" id="WP_281094467.1">
    <property type="nucleotide sequence ID" value="NZ_JARYZI010000006.1"/>
</dbReference>
<dbReference type="EMBL" id="JARYZI010000006">
    <property type="protein sequence ID" value="MDH8678616.1"/>
    <property type="molecule type" value="Genomic_DNA"/>
</dbReference>
<dbReference type="InterPro" id="IPR055179">
    <property type="entry name" value="Tex-like_central_region"/>
</dbReference>
<dbReference type="InterPro" id="IPR012337">
    <property type="entry name" value="RNaseH-like_sf"/>
</dbReference>
<dbReference type="InterPro" id="IPR023319">
    <property type="entry name" value="Tex-like_HTH_dom_sf"/>
</dbReference>
<dbReference type="SUPFAM" id="SSF158832">
    <property type="entry name" value="Tex N-terminal region-like"/>
    <property type="match status" value="1"/>
</dbReference>
<dbReference type="Gene3D" id="2.40.50.140">
    <property type="entry name" value="Nucleic acid-binding proteins"/>
    <property type="match status" value="1"/>
</dbReference>
<dbReference type="CDD" id="cd05685">
    <property type="entry name" value="S1_Tex"/>
    <property type="match status" value="1"/>
</dbReference>
<name>A0ABT6NDX6_9FIRM</name>
<dbReference type="Gene3D" id="1.10.150.310">
    <property type="entry name" value="Tex RuvX-like domain-like"/>
    <property type="match status" value="1"/>
</dbReference>
<reference evidence="2 3" key="1">
    <citation type="submission" date="2023-04" db="EMBL/GenBank/DDBJ databases">
        <title>Fusibacter bizertensis strain WBS, isolated from littoral bottom sediments of the Arctic seas - biochemical and genomic analysis.</title>
        <authorList>
            <person name="Brioukhanov A.L."/>
        </authorList>
    </citation>
    <scope>NUCLEOTIDE SEQUENCE [LARGE SCALE GENOMIC DNA]</scope>
    <source>
        <strain evidence="2 3">WBS</strain>
    </source>
</reference>
<dbReference type="PANTHER" id="PTHR10724">
    <property type="entry name" value="30S RIBOSOMAL PROTEIN S1"/>
    <property type="match status" value="1"/>
</dbReference>
<dbReference type="Pfam" id="PF00575">
    <property type="entry name" value="S1"/>
    <property type="match status" value="1"/>
</dbReference>
<dbReference type="Pfam" id="PF09371">
    <property type="entry name" value="Tex_N"/>
    <property type="match status" value="1"/>
</dbReference>
<dbReference type="InterPro" id="IPR037027">
    <property type="entry name" value="YqgF/RNaseH-like_dom_sf"/>
</dbReference>
<protein>
    <submittedName>
        <fullName evidence="2">Tex family protein</fullName>
    </submittedName>
</protein>
<keyword evidence="3" id="KW-1185">Reference proteome</keyword>
<dbReference type="SUPFAM" id="SSF50249">
    <property type="entry name" value="Nucleic acid-binding proteins"/>
    <property type="match status" value="1"/>
</dbReference>
<dbReference type="Pfam" id="PF16921">
    <property type="entry name" value="Tex_YqgF"/>
    <property type="match status" value="1"/>
</dbReference>
<comment type="caution">
    <text evidence="2">The sequence shown here is derived from an EMBL/GenBank/DDBJ whole genome shotgun (WGS) entry which is preliminary data.</text>
</comment>
<evidence type="ECO:0000313" key="3">
    <source>
        <dbReference type="Proteomes" id="UP001158045"/>
    </source>
</evidence>
<dbReference type="SMART" id="SM00732">
    <property type="entry name" value="YqgFc"/>
    <property type="match status" value="1"/>
</dbReference>
<sequence length="765" mass="85009">MNLKPTTHKEETEAALEAEKLAIIEDAAARKLIVAQLSKELALKSSQVESTIALIDEGNTIPFIARYRKEVTGGISDEVLRNFDDRLKYLRNLQARKNEVLRIIDEQGKLTPELKADIEKATVLQTVEDLYRPYKQKKSTRASKAIDRGLEPLADVIWSQEMVSGDFDSIAATYIDAEKEVATTADAIAGAMDIIAERISDHPENRAFIRKMSIAQGVVESTAVNDAESTVFDMYYKYSEPISKIVNHRILAMNRGESEKILKVKLNTPDALILERLEKAVVTNPKAITTGYLVAAMEDAYKRLISPSIEREIRSMLTERAEEEAIKVFGKNTKSLLLVAPVKDARVLAVDPSYRTGCKLAVLDETGKLLEYATIYPNAPQNKVEEAKVKLTELIKKHRINIIPIGNGTASRETEQLIAELIKELKEEVYYTIVSEAGASVYSASKLATEEYPDIDVSIRGAISIGRRLQDPLAELVKIDPKSIGVGQYQHDVNQKRLEEQLTNVVEDCVNSVGVDLNTATPSLLSYVSGVSSAIAKNIVAYRDENGKFKSRKELLKVKRLGDKAYQQAVGFMRIPKAKNPLDNTAVHPESYETTNRLLDTLGFSQEDIASGAVKDIVGRVILQSGVMGSQPDAMKYQMGLEKLSKQLDIGVLTLKDIVDEIVKPGRDPREDMPKPIFRSDVLKMEDLQVGMIMQGTVRNVVDFGAFVDIGVKQDGLVHISEICDRFIKHPMQVLSVGDNVKVQIISIDLNRHKIGMTMKNIKES</sequence>
<dbReference type="InterPro" id="IPR003029">
    <property type="entry name" value="S1_domain"/>
</dbReference>
<dbReference type="InterPro" id="IPR018974">
    <property type="entry name" value="Tex-like_N"/>
</dbReference>
<accession>A0ABT6NDX6</accession>
<organism evidence="2 3">
    <name type="scientific">Fusibacter bizertensis</name>
    <dbReference type="NCBI Taxonomy" id="1488331"/>
    <lineage>
        <taxon>Bacteria</taxon>
        <taxon>Bacillati</taxon>
        <taxon>Bacillota</taxon>
        <taxon>Clostridia</taxon>
        <taxon>Eubacteriales</taxon>
        <taxon>Eubacteriales Family XII. Incertae Sedis</taxon>
        <taxon>Fusibacter</taxon>
    </lineage>
</organism>
<dbReference type="Pfam" id="PF22706">
    <property type="entry name" value="Tex_central_region"/>
    <property type="match status" value="1"/>
</dbReference>
<dbReference type="InterPro" id="IPR041692">
    <property type="entry name" value="HHH_9"/>
</dbReference>
<dbReference type="InterPro" id="IPR044146">
    <property type="entry name" value="S1_Tex"/>
</dbReference>
<dbReference type="InterPro" id="IPR032639">
    <property type="entry name" value="Tex_YqgF"/>
</dbReference>
<evidence type="ECO:0000313" key="2">
    <source>
        <dbReference type="EMBL" id="MDH8678616.1"/>
    </source>
</evidence>
<dbReference type="InterPro" id="IPR012340">
    <property type="entry name" value="NA-bd_OB-fold"/>
</dbReference>